<proteinExistence type="predicted"/>
<gene>
    <name evidence="1" type="ORF">VNO78_34025</name>
</gene>
<dbReference type="PANTHER" id="PTHR47076">
    <property type="entry name" value="NHL DOMAIN PROTEIN"/>
    <property type="match status" value="1"/>
</dbReference>
<sequence length="138" mass="15824">MTVLPAPTITGAVENDRRIAFSKRRCMSFCMPCFPSETASSCWWNDLRSPAKKDPWWCRYWKSFIRHLNRSNNYKRPCSFRYDPLSYALNFDDGTAAGDDDCGYKGFSARFASVPLTEKAIAVDSLEEHVQTVAKFDN</sequence>
<dbReference type="EMBL" id="JAYMYS010000009">
    <property type="protein sequence ID" value="KAK7381379.1"/>
    <property type="molecule type" value="Genomic_DNA"/>
</dbReference>
<name>A0AAN9RQH4_PSOTE</name>
<evidence type="ECO:0000313" key="2">
    <source>
        <dbReference type="Proteomes" id="UP001386955"/>
    </source>
</evidence>
<protein>
    <submittedName>
        <fullName evidence="1">Uncharacterized protein</fullName>
    </submittedName>
</protein>
<reference evidence="1 2" key="1">
    <citation type="submission" date="2024-01" db="EMBL/GenBank/DDBJ databases">
        <title>The genomes of 5 underutilized Papilionoideae crops provide insights into root nodulation and disease resistanc.</title>
        <authorList>
            <person name="Jiang F."/>
        </authorList>
    </citation>
    <scope>NUCLEOTIDE SEQUENCE [LARGE SCALE GENOMIC DNA]</scope>
    <source>
        <strain evidence="1">DUOXIRENSHENG_FW03</strain>
        <tissue evidence="1">Leaves</tissue>
    </source>
</reference>
<accession>A0AAN9RQH4</accession>
<evidence type="ECO:0000313" key="1">
    <source>
        <dbReference type="EMBL" id="KAK7381379.1"/>
    </source>
</evidence>
<comment type="caution">
    <text evidence="1">The sequence shown here is derived from an EMBL/GenBank/DDBJ whole genome shotgun (WGS) entry which is preliminary data.</text>
</comment>
<dbReference type="PANTHER" id="PTHR47076:SF1">
    <property type="entry name" value="NHL DOMAIN PROTEIN"/>
    <property type="match status" value="1"/>
</dbReference>
<organism evidence="1 2">
    <name type="scientific">Psophocarpus tetragonolobus</name>
    <name type="common">Winged bean</name>
    <name type="synonym">Dolichos tetragonolobus</name>
    <dbReference type="NCBI Taxonomy" id="3891"/>
    <lineage>
        <taxon>Eukaryota</taxon>
        <taxon>Viridiplantae</taxon>
        <taxon>Streptophyta</taxon>
        <taxon>Embryophyta</taxon>
        <taxon>Tracheophyta</taxon>
        <taxon>Spermatophyta</taxon>
        <taxon>Magnoliopsida</taxon>
        <taxon>eudicotyledons</taxon>
        <taxon>Gunneridae</taxon>
        <taxon>Pentapetalae</taxon>
        <taxon>rosids</taxon>
        <taxon>fabids</taxon>
        <taxon>Fabales</taxon>
        <taxon>Fabaceae</taxon>
        <taxon>Papilionoideae</taxon>
        <taxon>50 kb inversion clade</taxon>
        <taxon>NPAAA clade</taxon>
        <taxon>indigoferoid/millettioid clade</taxon>
        <taxon>Phaseoleae</taxon>
        <taxon>Psophocarpus</taxon>
    </lineage>
</organism>
<dbReference type="AlphaFoldDB" id="A0AAN9RQH4"/>
<keyword evidence="2" id="KW-1185">Reference proteome</keyword>
<dbReference type="Proteomes" id="UP001386955">
    <property type="component" value="Unassembled WGS sequence"/>
</dbReference>